<accession>A0ABD3PY83</accession>
<feature type="compositionally biased region" description="Basic and acidic residues" evidence="2">
    <location>
        <begin position="575"/>
        <end position="584"/>
    </location>
</feature>
<gene>
    <name evidence="4" type="ORF">HJC23_005635</name>
</gene>
<feature type="compositionally biased region" description="Pro residues" evidence="2">
    <location>
        <begin position="747"/>
        <end position="760"/>
    </location>
</feature>
<evidence type="ECO:0000256" key="1">
    <source>
        <dbReference type="SAM" id="Coils"/>
    </source>
</evidence>
<sequence>MWRESTRVREYCSSPSVQLSSSTGRLTRTTPTSTNLHFYEHHTSTCTMMIARRLLVLPALVALAARNADAFTPANFGSRTTANTAVRFSMVASETDVSIEYDAAARLAYKDWCAKFGKDASESKFETFKANYETVTVANVSAAKKARDSGTDRPKDLELNEFGDMSEEEYLQMQAGASAPAPAPEKGAMQSVMEASMAQSDASNALAEAADALAEEEEELAKALGLNSVEELEEAIDAVQGFDTDGGPLDTSDVREVRVRSAYMEWCKEYGKQPDESRFPTFSSNFLAMEEYANENGREMVLNKYADCTEEEYRKLTNTAAPAPELVVEKPVEKAVAAPKKEEPKKEEPKKEEPKEEAPKVEAKEEKPKPAPKAPPKQEPAKQLSLEEEAIMLAKAAAEAEAAQVAKRRALDEQAAEIERQKAAEALKKQQKTVVPTPPKSQPKEEGNIFSSLFQSAPKKAEAPAVKKEVVKEETTDAQARLKAAGAVVAQQRKDERDAIKKAKLPQKPVQPTKEEGAGFLSSIFGMTTEKAPAKPAAPAKPVAPVKPMPPAPVKAATEAEKKVEVSLPFSFFKPAEDKPEPKATPDPPKPSSPKKSVGDIDVAPNAMTEALNSFFGAGNKAPAPVAPPKPEPAPVSQVSKPKPQPFNLFGGVPAAPKKVEVKPAAPKPAPVRKPSPTLSLFGGSAPKTAAPPAPQAPVSAPAPKGSGTFSLFSSPLAAKVEPAPAPKPVAAKPAPVFGGLFGGSPAPKPAPKASPQPPKPVEKAPVKGSGTFTLFGGGASTPSKPVAQKPPVQQKAPVKKSTPNGVAGIGGFTSFGAPKKAAKPPARASGTISVTKQARGPGTISLSSPKKTPPPAPVTAPKTPAKGSGTFSIFGGLSTPSPSKPTPVAEPVKQKTVSKPSGGFSLFGGAGAKQTTSPKVVADDIPVVSKFTQNADGSITGIVRNSKISAMEQKLQLLRLGVVPKLVMS</sequence>
<feature type="coiled-coil region" evidence="1">
    <location>
        <begin position="199"/>
        <end position="226"/>
    </location>
</feature>
<feature type="region of interest" description="Disordered" evidence="2">
    <location>
        <begin position="532"/>
        <end position="867"/>
    </location>
</feature>
<feature type="domain" description="Cathepsin propeptide inhibitor" evidence="3">
    <location>
        <begin position="109"/>
        <end position="170"/>
    </location>
</feature>
<dbReference type="Proteomes" id="UP001516023">
    <property type="component" value="Unassembled WGS sequence"/>
</dbReference>
<keyword evidence="5" id="KW-1185">Reference proteome</keyword>
<name>A0ABD3PY83_9STRA</name>
<organism evidence="4 5">
    <name type="scientific">Cyclotella cryptica</name>
    <dbReference type="NCBI Taxonomy" id="29204"/>
    <lineage>
        <taxon>Eukaryota</taxon>
        <taxon>Sar</taxon>
        <taxon>Stramenopiles</taxon>
        <taxon>Ochrophyta</taxon>
        <taxon>Bacillariophyta</taxon>
        <taxon>Coscinodiscophyceae</taxon>
        <taxon>Thalassiosirophycidae</taxon>
        <taxon>Stephanodiscales</taxon>
        <taxon>Stephanodiscaceae</taxon>
        <taxon>Cyclotella</taxon>
    </lineage>
</organism>
<feature type="compositionally biased region" description="Low complexity" evidence="2">
    <location>
        <begin position="818"/>
        <end position="827"/>
    </location>
</feature>
<evidence type="ECO:0000313" key="4">
    <source>
        <dbReference type="EMBL" id="KAL3793133.1"/>
    </source>
</evidence>
<comment type="caution">
    <text evidence="4">The sequence shown here is derived from an EMBL/GenBank/DDBJ whole genome shotgun (WGS) entry which is preliminary data.</text>
</comment>
<feature type="compositionally biased region" description="Pro residues" evidence="2">
    <location>
        <begin position="625"/>
        <end position="634"/>
    </location>
</feature>
<feature type="region of interest" description="Disordered" evidence="2">
    <location>
        <begin position="319"/>
        <end position="386"/>
    </location>
</feature>
<keyword evidence="1" id="KW-0175">Coiled coil</keyword>
<feature type="region of interest" description="Disordered" evidence="2">
    <location>
        <begin position="422"/>
        <end position="471"/>
    </location>
</feature>
<evidence type="ECO:0000259" key="3">
    <source>
        <dbReference type="SMART" id="SM00848"/>
    </source>
</evidence>
<feature type="domain" description="Cathepsin propeptide inhibitor" evidence="3">
    <location>
        <begin position="263"/>
        <end position="313"/>
    </location>
</feature>
<dbReference type="Gene3D" id="1.10.287.2250">
    <property type="match status" value="2"/>
</dbReference>
<dbReference type="EMBL" id="JABMIG020000094">
    <property type="protein sequence ID" value="KAL3793133.1"/>
    <property type="molecule type" value="Genomic_DNA"/>
</dbReference>
<feature type="compositionally biased region" description="Basic and acidic residues" evidence="2">
    <location>
        <begin position="492"/>
        <end position="501"/>
    </location>
</feature>
<feature type="compositionally biased region" description="Low complexity" evidence="2">
    <location>
        <begin position="534"/>
        <end position="544"/>
    </location>
</feature>
<dbReference type="SMART" id="SM00848">
    <property type="entry name" value="Inhibitor_I29"/>
    <property type="match status" value="2"/>
</dbReference>
<feature type="region of interest" description="Disordered" evidence="2">
    <location>
        <begin position="484"/>
        <end position="516"/>
    </location>
</feature>
<evidence type="ECO:0000256" key="2">
    <source>
        <dbReference type="SAM" id="MobiDB-lite"/>
    </source>
</evidence>
<dbReference type="PRINTS" id="PR01217">
    <property type="entry name" value="PRICHEXTENSN"/>
</dbReference>
<evidence type="ECO:0000313" key="5">
    <source>
        <dbReference type="Proteomes" id="UP001516023"/>
    </source>
</evidence>
<feature type="region of interest" description="Disordered" evidence="2">
    <location>
        <begin position="879"/>
        <end position="904"/>
    </location>
</feature>
<proteinExistence type="predicted"/>
<protein>
    <recommendedName>
        <fullName evidence="3">Cathepsin propeptide inhibitor domain-containing protein</fullName>
    </recommendedName>
</protein>
<feature type="compositionally biased region" description="Basic and acidic residues" evidence="2">
    <location>
        <begin position="327"/>
        <end position="369"/>
    </location>
</feature>
<feature type="compositionally biased region" description="Low complexity" evidence="2">
    <location>
        <begin position="716"/>
        <end position="737"/>
    </location>
</feature>
<dbReference type="InterPro" id="IPR013201">
    <property type="entry name" value="Prot_inhib_I29"/>
</dbReference>
<dbReference type="AlphaFoldDB" id="A0ABD3PY83"/>
<reference evidence="4 5" key="1">
    <citation type="journal article" date="2020" name="G3 (Bethesda)">
        <title>Improved Reference Genome for Cyclotella cryptica CCMP332, a Model for Cell Wall Morphogenesis, Salinity Adaptation, and Lipid Production in Diatoms (Bacillariophyta).</title>
        <authorList>
            <person name="Roberts W.R."/>
            <person name="Downey K.M."/>
            <person name="Ruck E.C."/>
            <person name="Traller J.C."/>
            <person name="Alverson A.J."/>
        </authorList>
    </citation>
    <scope>NUCLEOTIDE SEQUENCE [LARGE SCALE GENOMIC DNA]</scope>
    <source>
        <strain evidence="4 5">CCMP332</strain>
    </source>
</reference>
<feature type="compositionally biased region" description="Basic and acidic residues" evidence="2">
    <location>
        <begin position="459"/>
        <end position="471"/>
    </location>
</feature>
<feature type="compositionally biased region" description="Low complexity" evidence="2">
    <location>
        <begin position="783"/>
        <end position="802"/>
    </location>
</feature>